<dbReference type="Gene3D" id="2.60.40.790">
    <property type="match status" value="1"/>
</dbReference>
<evidence type="ECO:0000256" key="2">
    <source>
        <dbReference type="RuleBase" id="RU003616"/>
    </source>
</evidence>
<dbReference type="InterPro" id="IPR008978">
    <property type="entry name" value="HSP20-like_chaperone"/>
</dbReference>
<dbReference type="CDD" id="cd06464">
    <property type="entry name" value="ACD_sHsps-like"/>
    <property type="match status" value="1"/>
</dbReference>
<feature type="domain" description="SHSP" evidence="4">
    <location>
        <begin position="100"/>
        <end position="212"/>
    </location>
</feature>
<feature type="region of interest" description="Disordered" evidence="3">
    <location>
        <begin position="64"/>
        <end position="97"/>
    </location>
</feature>
<evidence type="ECO:0000313" key="5">
    <source>
        <dbReference type="EMBL" id="PIR96327.1"/>
    </source>
</evidence>
<reference evidence="6" key="1">
    <citation type="submission" date="2017-09" db="EMBL/GenBank/DDBJ databases">
        <title>Depth-based differentiation of microbial function through sediment-hosted aquifers and enrichment of novel symbionts in the deep terrestrial subsurface.</title>
        <authorList>
            <person name="Probst A.J."/>
            <person name="Ladd B."/>
            <person name="Jarett J.K."/>
            <person name="Geller-Mcgrath D.E."/>
            <person name="Sieber C.M.K."/>
            <person name="Emerson J.B."/>
            <person name="Anantharaman K."/>
            <person name="Thomas B.C."/>
            <person name="Malmstrom R."/>
            <person name="Stieglmeier M."/>
            <person name="Klingl A."/>
            <person name="Woyke T."/>
            <person name="Ryan C.M."/>
            <person name="Banfield J.F."/>
        </authorList>
    </citation>
    <scope>NUCLEOTIDE SEQUENCE [LARGE SCALE GENOMIC DNA]</scope>
</reference>
<comment type="similarity">
    <text evidence="1 2">Belongs to the small heat shock protein (HSP20) family.</text>
</comment>
<dbReference type="AlphaFoldDB" id="A0A2H0VB33"/>
<dbReference type="PROSITE" id="PS01031">
    <property type="entry name" value="SHSP"/>
    <property type="match status" value="1"/>
</dbReference>
<dbReference type="PANTHER" id="PTHR11527">
    <property type="entry name" value="HEAT-SHOCK PROTEIN 20 FAMILY MEMBER"/>
    <property type="match status" value="1"/>
</dbReference>
<gene>
    <name evidence="5" type="ORF">COT92_01685</name>
</gene>
<evidence type="ECO:0000256" key="1">
    <source>
        <dbReference type="PROSITE-ProRule" id="PRU00285"/>
    </source>
</evidence>
<evidence type="ECO:0000259" key="4">
    <source>
        <dbReference type="PROSITE" id="PS01031"/>
    </source>
</evidence>
<evidence type="ECO:0000256" key="3">
    <source>
        <dbReference type="SAM" id="MobiDB-lite"/>
    </source>
</evidence>
<dbReference type="Pfam" id="PF00011">
    <property type="entry name" value="HSP20"/>
    <property type="match status" value="1"/>
</dbReference>
<protein>
    <recommendedName>
        <fullName evidence="4">SHSP domain-containing protein</fullName>
    </recommendedName>
</protein>
<dbReference type="InterPro" id="IPR031107">
    <property type="entry name" value="Small_HSP"/>
</dbReference>
<dbReference type="InterPro" id="IPR002068">
    <property type="entry name" value="A-crystallin/Hsp20_dom"/>
</dbReference>
<feature type="compositionally biased region" description="Basic and acidic residues" evidence="3">
    <location>
        <begin position="80"/>
        <end position="96"/>
    </location>
</feature>
<proteinExistence type="inferred from homology"/>
<dbReference type="Proteomes" id="UP000230922">
    <property type="component" value="Unassembled WGS sequence"/>
</dbReference>
<feature type="compositionally biased region" description="Acidic residues" evidence="3">
    <location>
        <begin position="64"/>
        <end position="79"/>
    </location>
</feature>
<dbReference type="EMBL" id="PFAK01000027">
    <property type="protein sequence ID" value="PIR96327.1"/>
    <property type="molecule type" value="Genomic_DNA"/>
</dbReference>
<comment type="caution">
    <text evidence="5">The sequence shown here is derived from an EMBL/GenBank/DDBJ whole genome shotgun (WGS) entry which is preliminary data.</text>
</comment>
<dbReference type="SUPFAM" id="SSF49764">
    <property type="entry name" value="HSP20-like chaperones"/>
    <property type="match status" value="1"/>
</dbReference>
<accession>A0A2H0VB33</accession>
<name>A0A2H0VB33_9BACT</name>
<organism evidence="5 6">
    <name type="scientific">Candidatus Doudnabacteria bacterium CG10_big_fil_rev_8_21_14_0_10_42_18</name>
    <dbReference type="NCBI Taxonomy" id="1974552"/>
    <lineage>
        <taxon>Bacteria</taxon>
        <taxon>Candidatus Doudnaibacteriota</taxon>
    </lineage>
</organism>
<sequence length="212" mass="23839">MHISLVSNKLFKRVGLLIFKRMVKKAKTSFFGKIMGGNVAEEEPEEVIVSHEEIGLEPEELAPEELAEEQEMETEEVEEAEAKGAEELKPKEKSGGEDWLNDFEGQLNIDMYQTKDNVIIKSTIAGVRPEDIDITVANDMVTIKGSRRKEETVTEDDYFYQECYWGSFSRSVIIPVDIDSEKIEADLKAGILTVIIPKAAKAKTKKVKVKGL</sequence>
<evidence type="ECO:0000313" key="6">
    <source>
        <dbReference type="Proteomes" id="UP000230922"/>
    </source>
</evidence>